<gene>
    <name evidence="1" type="ORF">B0I35DRAFT_325503</name>
</gene>
<evidence type="ECO:0000313" key="1">
    <source>
        <dbReference type="EMBL" id="KAH7309197.1"/>
    </source>
</evidence>
<dbReference type="AlphaFoldDB" id="A0A8K0SLX1"/>
<keyword evidence="2" id="KW-1185">Reference proteome</keyword>
<name>A0A8K0SLX1_9HYPO</name>
<proteinExistence type="predicted"/>
<dbReference type="EMBL" id="JAGPNK010000014">
    <property type="protein sequence ID" value="KAH7309197.1"/>
    <property type="molecule type" value="Genomic_DNA"/>
</dbReference>
<feature type="non-terminal residue" evidence="1">
    <location>
        <position position="167"/>
    </location>
</feature>
<dbReference type="OrthoDB" id="4955151at2759"/>
<reference evidence="1" key="1">
    <citation type="journal article" date="2021" name="Nat. Commun.">
        <title>Genetic determinants of endophytism in the Arabidopsis root mycobiome.</title>
        <authorList>
            <person name="Mesny F."/>
            <person name="Miyauchi S."/>
            <person name="Thiergart T."/>
            <person name="Pickel B."/>
            <person name="Atanasova L."/>
            <person name="Karlsson M."/>
            <person name="Huettel B."/>
            <person name="Barry K.W."/>
            <person name="Haridas S."/>
            <person name="Chen C."/>
            <person name="Bauer D."/>
            <person name="Andreopoulos W."/>
            <person name="Pangilinan J."/>
            <person name="LaButti K."/>
            <person name="Riley R."/>
            <person name="Lipzen A."/>
            <person name="Clum A."/>
            <person name="Drula E."/>
            <person name="Henrissat B."/>
            <person name="Kohler A."/>
            <person name="Grigoriev I.V."/>
            <person name="Martin F.M."/>
            <person name="Hacquard S."/>
        </authorList>
    </citation>
    <scope>NUCLEOTIDE SEQUENCE</scope>
    <source>
        <strain evidence="1">MPI-CAGE-CH-0235</strain>
    </source>
</reference>
<comment type="caution">
    <text evidence="1">The sequence shown here is derived from an EMBL/GenBank/DDBJ whole genome shotgun (WGS) entry which is preliminary data.</text>
</comment>
<dbReference type="Proteomes" id="UP000813444">
    <property type="component" value="Unassembled WGS sequence"/>
</dbReference>
<accession>A0A8K0SLX1</accession>
<feature type="non-terminal residue" evidence="1">
    <location>
        <position position="1"/>
    </location>
</feature>
<sequence>ISPGLVGTHKGGSRCPHLDGIACGNLWLQRLAPTRDLFWDDAPMQVLRAHFSRAEETLTSLWKLEPAISRPLMNYVFDASWKKSGADPNSRTGPGLAEAAIDPLYLRDMGFSLPSRVVDNIMVEDFDYVHTATMLGQAYSRIGALLTWAMENRRYEPDSLGIIATFI</sequence>
<protein>
    <submittedName>
        <fullName evidence="1">Uncharacterized protein</fullName>
    </submittedName>
</protein>
<organism evidence="1 2">
    <name type="scientific">Stachybotrys elegans</name>
    <dbReference type="NCBI Taxonomy" id="80388"/>
    <lineage>
        <taxon>Eukaryota</taxon>
        <taxon>Fungi</taxon>
        <taxon>Dikarya</taxon>
        <taxon>Ascomycota</taxon>
        <taxon>Pezizomycotina</taxon>
        <taxon>Sordariomycetes</taxon>
        <taxon>Hypocreomycetidae</taxon>
        <taxon>Hypocreales</taxon>
        <taxon>Stachybotryaceae</taxon>
        <taxon>Stachybotrys</taxon>
    </lineage>
</organism>
<evidence type="ECO:0000313" key="2">
    <source>
        <dbReference type="Proteomes" id="UP000813444"/>
    </source>
</evidence>